<dbReference type="Gene3D" id="3.10.450.530">
    <property type="entry name" value="Ribonuclease toxin, BrnT, of type II toxin-antitoxin system"/>
    <property type="match status" value="1"/>
</dbReference>
<accession>A0ABU3B4Y8</accession>
<organism evidence="1 2">
    <name type="scientific">Spectribacter acetivorans</name>
    <dbReference type="NCBI Taxonomy" id="3075603"/>
    <lineage>
        <taxon>Bacteria</taxon>
        <taxon>Pseudomonadati</taxon>
        <taxon>Pseudomonadota</taxon>
        <taxon>Gammaproteobacteria</taxon>
        <taxon>Salinisphaerales</taxon>
        <taxon>Salinisphaeraceae</taxon>
        <taxon>Spectribacter</taxon>
    </lineage>
</organism>
<sequence>MTMLRFEWDASKDAANQRKHGVSFEEAKTVFADEHGRLISDPDHSEDEERFILIGMSNGFRLLIVCHCERGPDLIRIISARKADRQERKQYEGFIHA</sequence>
<dbReference type="Pfam" id="PF04365">
    <property type="entry name" value="BrnT_toxin"/>
    <property type="match status" value="1"/>
</dbReference>
<keyword evidence="2" id="KW-1185">Reference proteome</keyword>
<gene>
    <name evidence="1" type="ORF">RM531_03440</name>
</gene>
<dbReference type="Proteomes" id="UP001259982">
    <property type="component" value="Unassembled WGS sequence"/>
</dbReference>
<evidence type="ECO:0000313" key="1">
    <source>
        <dbReference type="EMBL" id="MDT0617515.1"/>
    </source>
</evidence>
<dbReference type="RefSeq" id="WP_311657325.1">
    <property type="nucleotide sequence ID" value="NZ_JAVRHY010000002.1"/>
</dbReference>
<reference evidence="1 2" key="1">
    <citation type="submission" date="2023-09" db="EMBL/GenBank/DDBJ databases">
        <authorList>
            <person name="Rey-Velasco X."/>
        </authorList>
    </citation>
    <scope>NUCLEOTIDE SEQUENCE [LARGE SCALE GENOMIC DNA]</scope>
    <source>
        <strain evidence="1 2">P385</strain>
    </source>
</reference>
<evidence type="ECO:0000313" key="2">
    <source>
        <dbReference type="Proteomes" id="UP001259982"/>
    </source>
</evidence>
<protein>
    <submittedName>
        <fullName evidence="1">BrnT family toxin</fullName>
    </submittedName>
</protein>
<dbReference type="InterPro" id="IPR007460">
    <property type="entry name" value="BrnT_toxin"/>
</dbReference>
<dbReference type="InterPro" id="IPR038573">
    <property type="entry name" value="BrnT_sf"/>
</dbReference>
<name>A0ABU3B4Y8_9GAMM</name>
<proteinExistence type="predicted"/>
<dbReference type="EMBL" id="JAVRHY010000002">
    <property type="protein sequence ID" value="MDT0617515.1"/>
    <property type="molecule type" value="Genomic_DNA"/>
</dbReference>
<comment type="caution">
    <text evidence="1">The sequence shown here is derived from an EMBL/GenBank/DDBJ whole genome shotgun (WGS) entry which is preliminary data.</text>
</comment>